<evidence type="ECO:0000313" key="2">
    <source>
        <dbReference type="Proteomes" id="UP000298663"/>
    </source>
</evidence>
<accession>A0A4U5LY12</accession>
<dbReference type="Proteomes" id="UP000298663">
    <property type="component" value="Unassembled WGS sequence"/>
</dbReference>
<reference evidence="1 2" key="2">
    <citation type="journal article" date="2019" name="G3 (Bethesda)">
        <title>Hybrid Assembly of the Genome of the Entomopathogenic Nematode Steinernema carpocapsae Identifies the X-Chromosome.</title>
        <authorList>
            <person name="Serra L."/>
            <person name="Macchietto M."/>
            <person name="Macias-Munoz A."/>
            <person name="McGill C.J."/>
            <person name="Rodriguez I.M."/>
            <person name="Rodriguez B."/>
            <person name="Murad R."/>
            <person name="Mortazavi A."/>
        </authorList>
    </citation>
    <scope>NUCLEOTIDE SEQUENCE [LARGE SCALE GENOMIC DNA]</scope>
    <source>
        <strain evidence="1 2">ALL</strain>
    </source>
</reference>
<name>A0A4U5LY12_STECR</name>
<gene>
    <name evidence="1" type="ORF">L596_028298</name>
</gene>
<comment type="caution">
    <text evidence="1">The sequence shown here is derived from an EMBL/GenBank/DDBJ whole genome shotgun (WGS) entry which is preliminary data.</text>
</comment>
<dbReference type="AlphaFoldDB" id="A0A4U5LY12"/>
<reference evidence="1 2" key="1">
    <citation type="journal article" date="2015" name="Genome Biol.">
        <title>Comparative genomics of Steinernema reveals deeply conserved gene regulatory networks.</title>
        <authorList>
            <person name="Dillman A.R."/>
            <person name="Macchietto M."/>
            <person name="Porter C.F."/>
            <person name="Rogers A."/>
            <person name="Williams B."/>
            <person name="Antoshechkin I."/>
            <person name="Lee M.M."/>
            <person name="Goodwin Z."/>
            <person name="Lu X."/>
            <person name="Lewis E.E."/>
            <person name="Goodrich-Blair H."/>
            <person name="Stock S.P."/>
            <person name="Adams B.J."/>
            <person name="Sternberg P.W."/>
            <person name="Mortazavi A."/>
        </authorList>
    </citation>
    <scope>NUCLEOTIDE SEQUENCE [LARGE SCALE GENOMIC DNA]</scope>
    <source>
        <strain evidence="1 2">ALL</strain>
    </source>
</reference>
<keyword evidence="2" id="KW-1185">Reference proteome</keyword>
<evidence type="ECO:0000313" key="1">
    <source>
        <dbReference type="EMBL" id="TKR61146.1"/>
    </source>
</evidence>
<sequence>MRQNWVFLSDFQSQLTETRQNGRKMSHYDPPVCKKTKTDANRFVSTQNETFFVWNPFQASSANRCVFNQNFGKSATQKP</sequence>
<protein>
    <submittedName>
        <fullName evidence="1">Uncharacterized protein</fullName>
    </submittedName>
</protein>
<proteinExistence type="predicted"/>
<organism evidence="1 2">
    <name type="scientific">Steinernema carpocapsae</name>
    <name type="common">Entomopathogenic nematode</name>
    <dbReference type="NCBI Taxonomy" id="34508"/>
    <lineage>
        <taxon>Eukaryota</taxon>
        <taxon>Metazoa</taxon>
        <taxon>Ecdysozoa</taxon>
        <taxon>Nematoda</taxon>
        <taxon>Chromadorea</taxon>
        <taxon>Rhabditida</taxon>
        <taxon>Tylenchina</taxon>
        <taxon>Panagrolaimomorpha</taxon>
        <taxon>Strongyloidoidea</taxon>
        <taxon>Steinernematidae</taxon>
        <taxon>Steinernema</taxon>
    </lineage>
</organism>
<dbReference type="EMBL" id="AZBU02000011">
    <property type="protein sequence ID" value="TKR61146.1"/>
    <property type="molecule type" value="Genomic_DNA"/>
</dbReference>